<dbReference type="SUPFAM" id="SSF49785">
    <property type="entry name" value="Galactose-binding domain-like"/>
    <property type="match status" value="1"/>
</dbReference>
<dbReference type="SUPFAM" id="SSF51445">
    <property type="entry name" value="(Trans)glycosidases"/>
    <property type="match status" value="1"/>
</dbReference>
<dbReference type="Gene3D" id="2.60.40.10">
    <property type="entry name" value="Immunoglobulins"/>
    <property type="match status" value="1"/>
</dbReference>
<comment type="caution">
    <text evidence="7">The sequence shown here is derived from an EMBL/GenBank/DDBJ whole genome shotgun (WGS) entry which is preliminary data.</text>
</comment>
<comment type="similarity">
    <text evidence="1">Belongs to the glycosyl hydrolase 2 family.</text>
</comment>
<dbReference type="InterPro" id="IPR006104">
    <property type="entry name" value="Glyco_hydro_2_N"/>
</dbReference>
<organism evidence="7 8">
    <name type="scientific">Bacteroides intestinalis</name>
    <dbReference type="NCBI Taxonomy" id="329854"/>
    <lineage>
        <taxon>Bacteria</taxon>
        <taxon>Pseudomonadati</taxon>
        <taxon>Bacteroidota</taxon>
        <taxon>Bacteroidia</taxon>
        <taxon>Bacteroidales</taxon>
        <taxon>Bacteroidaceae</taxon>
        <taxon>Bacteroides</taxon>
    </lineage>
</organism>
<dbReference type="AlphaFoldDB" id="A0A414L619"/>
<dbReference type="InterPro" id="IPR013783">
    <property type="entry name" value="Ig-like_fold"/>
</dbReference>
<dbReference type="GO" id="GO:0004553">
    <property type="term" value="F:hydrolase activity, hydrolyzing O-glycosyl compounds"/>
    <property type="evidence" value="ECO:0007669"/>
    <property type="project" value="InterPro"/>
</dbReference>
<evidence type="ECO:0000313" key="8">
    <source>
        <dbReference type="Proteomes" id="UP000285650"/>
    </source>
</evidence>
<keyword evidence="2" id="KW-0378">Hydrolase</keyword>
<name>A0A414L619_9BACE</name>
<evidence type="ECO:0000256" key="3">
    <source>
        <dbReference type="ARBA" id="ARBA00023295"/>
    </source>
</evidence>
<sequence>MPVITNNISFKCCLLGVIFLFWGVVDLISQTVVFPRDFSPAEGLVTIQEKPFRDEVCLNGLWELQCVPVPSSWKSGSGVAPELSLPQPDKWEKVKIKIPSAINVNDWGRGSNVGNGTQRPYVPSSVYFPSYPEHWKHTRMGWLRKNFRIPVEWEQKRVLLHFEAVAGDCIVLVNGQEVGSNFDSHLPFDLDISSYINRDAENELLVGVRHTKLFDKSHPLYKKMGATYPTGSNTDDLIGIWQDVYLLGVPEVRITDVFVQPWVDKNELILEIAMTNLTPKNKKITLGGVVKEWVNHAGKDVLTAPEISWSLGETVLTIPSEFVILRAGESKTITVCHQVNDVLKYWTPDTPYLYTLLLNVNDKKQTYDCKATRFGWRQFKIVGDEFQLNGKKIQCFGDIQHPFSAYICSRRFAYAWYQMIKDFGGNAVRPHAQPWPRVYYDLADEMGLMVLDETALFGSSIRLNFEEELTWQRSHEHLKRLILRDRNHPSVIGWSAGNETFAIALLNKPEKEVAAVWDDKLVDLTLSARKSDPTRDFITLDGDRDMEGRLPVWSKHFAHGLKLEDLPRNLNKPLIVGESGATYYGRPIQLYPFVGEKAFLSYEGRSEALAIDVYQNAKQMALPYLSYYSPSEVCWFGLEHMNLGYHHFERLPSLTDGIFAGKPYEEGKPGYQYERIPPYVTTFNPGLDPELPLYKPLPMFNALKAALTGGTWTPYQEVKHPAKPEFPLPLYEVACLFGTVQPELIDFITRAGISLTDMPQKANLWIIDAEVVTAEDLQKIQPVLKKWQKKGGMLLALSSGAKLSEAFCNWLPEEVKLTDRRASALETDKNTSWGSYFELPDLYFSEMDGDRYILKQGLAGALVEKGNTIFRASRTDWNLFNNVPEHWKCAQVVLYEAMEKPEGAALVTYPLDKVNLVLSAIDYHLWTKETDVFWRTLFKVMGIDIDKKDVQNRNAKKKEHDLLMDGPTD</sequence>
<evidence type="ECO:0000259" key="5">
    <source>
        <dbReference type="Pfam" id="PF02836"/>
    </source>
</evidence>
<evidence type="ECO:0000259" key="4">
    <source>
        <dbReference type="Pfam" id="PF00703"/>
    </source>
</evidence>
<evidence type="ECO:0000313" key="7">
    <source>
        <dbReference type="EMBL" id="RHE90067.1"/>
    </source>
</evidence>
<dbReference type="InterPro" id="IPR017853">
    <property type="entry name" value="GH"/>
</dbReference>
<evidence type="ECO:0000259" key="6">
    <source>
        <dbReference type="Pfam" id="PF02837"/>
    </source>
</evidence>
<accession>A0A414L619</accession>
<dbReference type="SUPFAM" id="SSF49303">
    <property type="entry name" value="beta-Galactosidase/glucuronidase domain"/>
    <property type="match status" value="1"/>
</dbReference>
<dbReference type="InterPro" id="IPR006103">
    <property type="entry name" value="Glyco_hydro_2_cat"/>
</dbReference>
<dbReference type="Pfam" id="PF00703">
    <property type="entry name" value="Glyco_hydro_2"/>
    <property type="match status" value="1"/>
</dbReference>
<dbReference type="InterPro" id="IPR008979">
    <property type="entry name" value="Galactose-bd-like_sf"/>
</dbReference>
<dbReference type="InterPro" id="IPR006102">
    <property type="entry name" value="Ig-like_GH2"/>
</dbReference>
<protein>
    <submittedName>
        <fullName evidence="7">Beta-galactosidase</fullName>
    </submittedName>
</protein>
<evidence type="ECO:0000256" key="2">
    <source>
        <dbReference type="ARBA" id="ARBA00022801"/>
    </source>
</evidence>
<keyword evidence="3" id="KW-0326">Glycosidase</keyword>
<dbReference type="Pfam" id="PF02836">
    <property type="entry name" value="Glyco_hydro_2_C"/>
    <property type="match status" value="1"/>
</dbReference>
<dbReference type="EMBL" id="QSKV01000011">
    <property type="protein sequence ID" value="RHE90067.1"/>
    <property type="molecule type" value="Genomic_DNA"/>
</dbReference>
<feature type="domain" description="Glycosyl hydrolases family 2 sugar binding" evidence="6">
    <location>
        <begin position="132"/>
        <end position="250"/>
    </location>
</feature>
<dbReference type="RefSeq" id="WP_118222843.1">
    <property type="nucleotide sequence ID" value="NZ_JADNIJ010000003.1"/>
</dbReference>
<dbReference type="PANTHER" id="PTHR42732">
    <property type="entry name" value="BETA-GALACTOSIDASE"/>
    <property type="match status" value="1"/>
</dbReference>
<dbReference type="Proteomes" id="UP000285650">
    <property type="component" value="Unassembled WGS sequence"/>
</dbReference>
<dbReference type="GO" id="GO:0005975">
    <property type="term" value="P:carbohydrate metabolic process"/>
    <property type="evidence" value="ECO:0007669"/>
    <property type="project" value="InterPro"/>
</dbReference>
<dbReference type="Gene3D" id="2.60.120.260">
    <property type="entry name" value="Galactose-binding domain-like"/>
    <property type="match status" value="1"/>
</dbReference>
<dbReference type="PANTHER" id="PTHR42732:SF1">
    <property type="entry name" value="BETA-MANNOSIDASE"/>
    <property type="match status" value="1"/>
</dbReference>
<dbReference type="Pfam" id="PF02837">
    <property type="entry name" value="Glyco_hydro_2_N"/>
    <property type="match status" value="1"/>
</dbReference>
<dbReference type="InterPro" id="IPR036156">
    <property type="entry name" value="Beta-gal/glucu_dom_sf"/>
</dbReference>
<dbReference type="Gene3D" id="3.20.20.80">
    <property type="entry name" value="Glycosidases"/>
    <property type="match status" value="1"/>
</dbReference>
<feature type="domain" description="Glycoside hydrolase family 2 catalytic" evidence="5">
    <location>
        <begin position="383"/>
        <end position="581"/>
    </location>
</feature>
<reference evidence="7 8" key="1">
    <citation type="submission" date="2018-08" db="EMBL/GenBank/DDBJ databases">
        <title>A genome reference for cultivated species of the human gut microbiota.</title>
        <authorList>
            <person name="Zou Y."/>
            <person name="Xue W."/>
            <person name="Luo G."/>
        </authorList>
    </citation>
    <scope>NUCLEOTIDE SEQUENCE [LARGE SCALE GENOMIC DNA]</scope>
    <source>
        <strain evidence="7 8">AM27-17</strain>
    </source>
</reference>
<feature type="domain" description="Glycoside hydrolase family 2 immunoglobulin-like beta-sandwich" evidence="4">
    <location>
        <begin position="252"/>
        <end position="377"/>
    </location>
</feature>
<evidence type="ECO:0000256" key="1">
    <source>
        <dbReference type="ARBA" id="ARBA00007401"/>
    </source>
</evidence>
<proteinExistence type="inferred from homology"/>
<gene>
    <name evidence="7" type="ORF">DW712_16065</name>
</gene>
<dbReference type="InterPro" id="IPR051913">
    <property type="entry name" value="GH2_Domain-Containing"/>
</dbReference>